<evidence type="ECO:0000313" key="2">
    <source>
        <dbReference type="Proteomes" id="UP001055879"/>
    </source>
</evidence>
<gene>
    <name evidence="1" type="ORF">L6452_42285</name>
</gene>
<accession>A0ACB8XJ02</accession>
<protein>
    <submittedName>
        <fullName evidence="1">Uncharacterized protein</fullName>
    </submittedName>
</protein>
<comment type="caution">
    <text evidence="1">The sequence shown here is derived from an EMBL/GenBank/DDBJ whole genome shotgun (WGS) entry which is preliminary data.</text>
</comment>
<dbReference type="Proteomes" id="UP001055879">
    <property type="component" value="Linkage Group LG17"/>
</dbReference>
<dbReference type="EMBL" id="CM042063">
    <property type="protein sequence ID" value="KAI3667236.1"/>
    <property type="molecule type" value="Genomic_DNA"/>
</dbReference>
<proteinExistence type="predicted"/>
<name>A0ACB8XJ02_ARCLA</name>
<organism evidence="1 2">
    <name type="scientific">Arctium lappa</name>
    <name type="common">Greater burdock</name>
    <name type="synonym">Lappa major</name>
    <dbReference type="NCBI Taxonomy" id="4217"/>
    <lineage>
        <taxon>Eukaryota</taxon>
        <taxon>Viridiplantae</taxon>
        <taxon>Streptophyta</taxon>
        <taxon>Embryophyta</taxon>
        <taxon>Tracheophyta</taxon>
        <taxon>Spermatophyta</taxon>
        <taxon>Magnoliopsida</taxon>
        <taxon>eudicotyledons</taxon>
        <taxon>Gunneridae</taxon>
        <taxon>Pentapetalae</taxon>
        <taxon>asterids</taxon>
        <taxon>campanulids</taxon>
        <taxon>Asterales</taxon>
        <taxon>Asteraceae</taxon>
        <taxon>Carduoideae</taxon>
        <taxon>Cardueae</taxon>
        <taxon>Arctiinae</taxon>
        <taxon>Arctium</taxon>
    </lineage>
</organism>
<evidence type="ECO:0000313" key="1">
    <source>
        <dbReference type="EMBL" id="KAI3667236.1"/>
    </source>
</evidence>
<reference evidence="1 2" key="2">
    <citation type="journal article" date="2022" name="Mol. Ecol. Resour.">
        <title>The genomes of chicory, endive, great burdock and yacon provide insights into Asteraceae paleo-polyploidization history and plant inulin production.</title>
        <authorList>
            <person name="Fan W."/>
            <person name="Wang S."/>
            <person name="Wang H."/>
            <person name="Wang A."/>
            <person name="Jiang F."/>
            <person name="Liu H."/>
            <person name="Zhao H."/>
            <person name="Xu D."/>
            <person name="Zhang Y."/>
        </authorList>
    </citation>
    <scope>NUCLEOTIDE SEQUENCE [LARGE SCALE GENOMIC DNA]</scope>
    <source>
        <strain evidence="2">cv. Niubang</strain>
    </source>
</reference>
<reference evidence="2" key="1">
    <citation type="journal article" date="2022" name="Mol. Ecol. Resour.">
        <title>The genomes of chicory, endive, great burdock and yacon provide insights into Asteraceae palaeo-polyploidization history and plant inulin production.</title>
        <authorList>
            <person name="Fan W."/>
            <person name="Wang S."/>
            <person name="Wang H."/>
            <person name="Wang A."/>
            <person name="Jiang F."/>
            <person name="Liu H."/>
            <person name="Zhao H."/>
            <person name="Xu D."/>
            <person name="Zhang Y."/>
        </authorList>
    </citation>
    <scope>NUCLEOTIDE SEQUENCE [LARGE SCALE GENOMIC DNA]</scope>
    <source>
        <strain evidence="2">cv. Niubang</strain>
    </source>
</reference>
<sequence length="310" mass="36312">MPSSEALSISMDEMPPVLYRGEYDQWRIQFLDFIDKLNLGDYIRLSLREGRMKSSTNICYFMGENRRTEHEIYSIPFQEYTDKQRKRFEADKLTKAFILQGISEEISKEIPVSLDGKKPTGKQLWKHLEKIMTGPKMSSRVKFLETENSELKRQISDLEVQIVQIQQVASVESSEEQIEHLKDTNAELQKQISDLEQKHAQGKSEFKKSFAKKFSDFSRKCADEKKEVELKCIKLSQQVSDFQKVIILEREKFEKEKKAIEQKNVGFFKEIYGQRNDAEKGFEEERSMFETEIKGLTSKLSELSEKALKE</sequence>
<keyword evidence="2" id="KW-1185">Reference proteome</keyword>